<evidence type="ECO:0000256" key="4">
    <source>
        <dbReference type="ARBA" id="ARBA00022692"/>
    </source>
</evidence>
<evidence type="ECO:0000256" key="3">
    <source>
        <dbReference type="ARBA" id="ARBA00022475"/>
    </source>
</evidence>
<keyword evidence="3" id="KW-1003">Cell membrane</keyword>
<dbReference type="Proteomes" id="UP001060504">
    <property type="component" value="Unassembled WGS sequence"/>
</dbReference>
<dbReference type="InterPro" id="IPR050051">
    <property type="entry name" value="EccE_dom"/>
</dbReference>
<feature type="region of interest" description="Disordered" evidence="7">
    <location>
        <begin position="254"/>
        <end position="281"/>
    </location>
</feature>
<evidence type="ECO:0000256" key="7">
    <source>
        <dbReference type="SAM" id="MobiDB-lite"/>
    </source>
</evidence>
<dbReference type="InterPro" id="IPR021368">
    <property type="entry name" value="T7SS_EccE"/>
</dbReference>
<keyword evidence="5 8" id="KW-1133">Transmembrane helix</keyword>
<evidence type="ECO:0000259" key="9">
    <source>
        <dbReference type="Pfam" id="PF11203"/>
    </source>
</evidence>
<evidence type="ECO:0000256" key="8">
    <source>
        <dbReference type="SAM" id="Phobius"/>
    </source>
</evidence>
<reference evidence="10 11" key="1">
    <citation type="submission" date="2021-08" db="EMBL/GenBank/DDBJ databases">
        <title>Draft genome sequence of Mycolicibacterium sp. NGTWS1702 strain.</title>
        <authorList>
            <person name="Matsumoto M."/>
            <person name="Tang B.C.C."/>
            <person name="Machida Y."/>
            <person name="Matoyama H."/>
            <person name="Kishihara T."/>
            <person name="Sato S."/>
            <person name="Kondo I."/>
            <person name="Sano M."/>
            <person name="Kato G."/>
        </authorList>
    </citation>
    <scope>NUCLEOTIDE SEQUENCE [LARGE SCALE GENOMIC DNA]</scope>
    <source>
        <strain evidence="10 11">NGTWSNA01</strain>
    </source>
</reference>
<accession>A0ABQ4V9J9</accession>
<evidence type="ECO:0000313" key="10">
    <source>
        <dbReference type="EMBL" id="GJF14256.1"/>
    </source>
</evidence>
<proteinExistence type="inferred from homology"/>
<evidence type="ECO:0000256" key="2">
    <source>
        <dbReference type="ARBA" id="ARBA00007759"/>
    </source>
</evidence>
<dbReference type="NCBIfam" id="TIGR03923">
    <property type="entry name" value="T7SS_EccE"/>
    <property type="match status" value="1"/>
</dbReference>
<comment type="caution">
    <text evidence="10">The sequence shown here is derived from an EMBL/GenBank/DDBJ whole genome shotgun (WGS) entry which is preliminary data.</text>
</comment>
<keyword evidence="4 8" id="KW-0812">Transmembrane</keyword>
<keyword evidence="6 8" id="KW-0472">Membrane</keyword>
<evidence type="ECO:0000256" key="1">
    <source>
        <dbReference type="ARBA" id="ARBA00004236"/>
    </source>
</evidence>
<dbReference type="EMBL" id="BPRH01001668">
    <property type="protein sequence ID" value="GJF14256.1"/>
    <property type="molecule type" value="Genomic_DNA"/>
</dbReference>
<evidence type="ECO:0000256" key="5">
    <source>
        <dbReference type="ARBA" id="ARBA00022989"/>
    </source>
</evidence>
<feature type="transmembrane region" description="Helical" evidence="8">
    <location>
        <begin position="28"/>
        <end position="54"/>
    </location>
</feature>
<name>A0ABQ4V9J9_9MYCO</name>
<sequence length="312" mass="34384">MIIRITLALLVGIPAAMAYPWQSPADRWLLGVAIAMFIIVFAWWRGLFVTTIIARRISMVYRRNHTDGTRQATDYATVVLRVDPLNATDLPLGLVTGYIDRYGISFDKVRVTSRDLDGARMTWVGLTLRAADNVSALRARSPRIPLQDTVQIAARRLADHLREMGWEVEVAASDADKANHAAPVPEHGKETWRGVTDGQGYVAAYRIAVDDKLADTLDAVWTCDSDETWTVLEITGSRIAPELAVACSIRTRDRPGPRAPLPGLTPERGRHRPALAVLGPVSDDRLPASPVRVPAELWSQLQWPSGAALSRT</sequence>
<organism evidence="10 11">
    <name type="scientific">Mycolicibacterium cyprinidarum</name>
    <dbReference type="NCBI Taxonomy" id="2860311"/>
    <lineage>
        <taxon>Bacteria</taxon>
        <taxon>Bacillati</taxon>
        <taxon>Actinomycetota</taxon>
        <taxon>Actinomycetes</taxon>
        <taxon>Mycobacteriales</taxon>
        <taxon>Mycobacteriaceae</taxon>
        <taxon>Mycolicibacterium</taxon>
    </lineage>
</organism>
<protein>
    <submittedName>
        <fullName evidence="10">ESX-3 secretion system protein EccE3</fullName>
    </submittedName>
</protein>
<comment type="subcellular location">
    <subcellularLocation>
        <location evidence="1">Cell membrane</location>
    </subcellularLocation>
</comment>
<keyword evidence="11" id="KW-1185">Reference proteome</keyword>
<evidence type="ECO:0000313" key="11">
    <source>
        <dbReference type="Proteomes" id="UP001060504"/>
    </source>
</evidence>
<gene>
    <name evidence="10" type="primary">eccE3</name>
    <name evidence="10" type="ORF">NGTWS1702_15840</name>
</gene>
<dbReference type="Pfam" id="PF11203">
    <property type="entry name" value="EccE"/>
    <property type="match status" value="1"/>
</dbReference>
<comment type="similarity">
    <text evidence="2">Belongs to the EccE family.</text>
</comment>
<feature type="domain" description="Type VII secretion system protein EccE" evidence="9">
    <location>
        <begin position="119"/>
        <end position="207"/>
    </location>
</feature>
<evidence type="ECO:0000256" key="6">
    <source>
        <dbReference type="ARBA" id="ARBA00023136"/>
    </source>
</evidence>